<evidence type="ECO:0000313" key="1">
    <source>
        <dbReference type="EMBL" id="OHA59937.1"/>
    </source>
</evidence>
<dbReference type="EMBL" id="MHTK01000004">
    <property type="protein sequence ID" value="OHA59937.1"/>
    <property type="molecule type" value="Genomic_DNA"/>
</dbReference>
<sequence>MMESKEREGVVDTAARMAAQCAQILSADNRYYTIQALRAQGIDRDPTPAELAWHYIRNGGAEHFHEETQDQFVKF</sequence>
<reference evidence="1 2" key="1">
    <citation type="journal article" date="2016" name="Nat. Commun.">
        <title>Thousands of microbial genomes shed light on interconnected biogeochemical processes in an aquifer system.</title>
        <authorList>
            <person name="Anantharaman K."/>
            <person name="Brown C.T."/>
            <person name="Hug L.A."/>
            <person name="Sharon I."/>
            <person name="Castelle C.J."/>
            <person name="Probst A.J."/>
            <person name="Thomas B.C."/>
            <person name="Singh A."/>
            <person name="Wilkins M.J."/>
            <person name="Karaoz U."/>
            <person name="Brodie E.L."/>
            <person name="Williams K.H."/>
            <person name="Hubbard S.S."/>
            <person name="Banfield J.F."/>
        </authorList>
    </citation>
    <scope>NUCLEOTIDE SEQUENCE [LARGE SCALE GENOMIC DNA]</scope>
</reference>
<comment type="caution">
    <text evidence="1">The sequence shown here is derived from an EMBL/GenBank/DDBJ whole genome shotgun (WGS) entry which is preliminary data.</text>
</comment>
<name>A0A1G2QHJ4_9BACT</name>
<proteinExistence type="predicted"/>
<dbReference type="Proteomes" id="UP000177838">
    <property type="component" value="Unassembled WGS sequence"/>
</dbReference>
<evidence type="ECO:0000313" key="2">
    <source>
        <dbReference type="Proteomes" id="UP000177838"/>
    </source>
</evidence>
<dbReference type="AlphaFoldDB" id="A0A1G2QHJ4"/>
<protein>
    <submittedName>
        <fullName evidence="1">Uncharacterized protein</fullName>
    </submittedName>
</protein>
<gene>
    <name evidence="1" type="ORF">A2589_02790</name>
</gene>
<organism evidence="1 2">
    <name type="scientific">Candidatus Vogelbacteria bacterium RIFOXYD1_FULL_46_19</name>
    <dbReference type="NCBI Taxonomy" id="1802439"/>
    <lineage>
        <taxon>Bacteria</taxon>
        <taxon>Candidatus Vogeliibacteriota</taxon>
    </lineage>
</organism>
<accession>A0A1G2QHJ4</accession>